<comment type="caution">
    <text evidence="1">The sequence shown here is derived from an EMBL/GenBank/DDBJ whole genome shotgun (WGS) entry which is preliminary data.</text>
</comment>
<protein>
    <submittedName>
        <fullName evidence="1">Uncharacterized protein</fullName>
    </submittedName>
</protein>
<evidence type="ECO:0000313" key="1">
    <source>
        <dbReference type="EMBL" id="PAV30368.1"/>
    </source>
</evidence>
<organism evidence="1 2">
    <name type="scientific">Virgibacillus profundi</name>
    <dbReference type="NCBI Taxonomy" id="2024555"/>
    <lineage>
        <taxon>Bacteria</taxon>
        <taxon>Bacillati</taxon>
        <taxon>Bacillota</taxon>
        <taxon>Bacilli</taxon>
        <taxon>Bacillales</taxon>
        <taxon>Bacillaceae</taxon>
        <taxon>Virgibacillus</taxon>
    </lineage>
</organism>
<name>A0A2A2IG75_9BACI</name>
<keyword evidence="2" id="KW-1185">Reference proteome</keyword>
<sequence length="64" mass="7580">MDSISFDELNDNQIKEFEKLADDYSYSLQMINLFIENNKLDCDEVWDKANQAYDNDMSYAPNED</sequence>
<dbReference type="AlphaFoldDB" id="A0A2A2IG75"/>
<evidence type="ECO:0000313" key="2">
    <source>
        <dbReference type="Proteomes" id="UP000218887"/>
    </source>
</evidence>
<reference evidence="1 2" key="1">
    <citation type="submission" date="2017-08" db="EMBL/GenBank/DDBJ databases">
        <title>Virgibacillus indicus sp. nov. and Virgibacillus profoundi sp. nov, two moderately halophilic bacteria isolated from marine sediment by using the Microfluidic Streak Plate.</title>
        <authorList>
            <person name="Xu B."/>
            <person name="Hu B."/>
            <person name="Wang J."/>
            <person name="Zhu Y."/>
            <person name="Huang L."/>
            <person name="Du W."/>
            <person name="Huang Y."/>
        </authorList>
    </citation>
    <scope>NUCLEOTIDE SEQUENCE [LARGE SCALE GENOMIC DNA]</scope>
    <source>
        <strain evidence="1 2">IO3-P3-H5</strain>
    </source>
</reference>
<dbReference type="EMBL" id="NPOA01000004">
    <property type="protein sequence ID" value="PAV30368.1"/>
    <property type="molecule type" value="Genomic_DNA"/>
</dbReference>
<accession>A0A2A2IG75</accession>
<dbReference type="Proteomes" id="UP000218887">
    <property type="component" value="Unassembled WGS sequence"/>
</dbReference>
<gene>
    <name evidence="1" type="ORF">CIL05_07810</name>
</gene>
<proteinExistence type="predicted"/>
<dbReference type="RefSeq" id="WP_095654970.1">
    <property type="nucleotide sequence ID" value="NZ_NPOA01000004.1"/>
</dbReference>